<comment type="subcellular location">
    <subcellularLocation>
        <location evidence="1">Cell membrane</location>
        <topology evidence="1">Peripheral membrane protein</topology>
        <orientation evidence="1">Cytoplasmic side</orientation>
    </subcellularLocation>
</comment>
<dbReference type="GO" id="GO:0051302">
    <property type="term" value="P:regulation of cell division"/>
    <property type="evidence" value="ECO:0007669"/>
    <property type="project" value="UniProtKB-ARBA"/>
</dbReference>
<dbReference type="AlphaFoldDB" id="A0A426Z3Y5"/>
<evidence type="ECO:0000313" key="12">
    <source>
        <dbReference type="Proteomes" id="UP000287651"/>
    </source>
</evidence>
<reference evidence="11 12" key="1">
    <citation type="journal article" date="2014" name="Agronomy (Basel)">
        <title>A Draft Genome Sequence for Ensete ventricosum, the Drought-Tolerant Tree Against Hunger.</title>
        <authorList>
            <person name="Harrison J."/>
            <person name="Moore K.A."/>
            <person name="Paszkiewicz K."/>
            <person name="Jones T."/>
            <person name="Grant M."/>
            <person name="Ambacheew D."/>
            <person name="Muzemil S."/>
            <person name="Studholme D.J."/>
        </authorList>
    </citation>
    <scope>NUCLEOTIDE SEQUENCE [LARGE SCALE GENOMIC DNA]</scope>
</reference>
<keyword evidence="3" id="KW-1003">Cell membrane</keyword>
<dbReference type="InterPro" id="IPR010369">
    <property type="entry name" value="SOK"/>
</dbReference>
<comment type="subunit">
    <text evidence="8">Homodimer. Forms long polymer filaments with other SOKs proteins polymers (e.g. SOK1, SOK2, SOK3 and SOK4) crucial for polar localization and biological activity. Binds to ANGUSTIFOLIA (AN).</text>
</comment>
<evidence type="ECO:0000256" key="3">
    <source>
        <dbReference type="ARBA" id="ARBA00022475"/>
    </source>
</evidence>
<accession>A0A426Z3Y5</accession>
<keyword evidence="6" id="KW-0131">Cell cycle</keyword>
<feature type="region of interest" description="Disordered" evidence="9">
    <location>
        <begin position="386"/>
        <end position="406"/>
    </location>
</feature>
<dbReference type="Pfam" id="PF06136">
    <property type="entry name" value="SOK"/>
    <property type="match status" value="2"/>
</dbReference>
<evidence type="ECO:0000256" key="6">
    <source>
        <dbReference type="ARBA" id="ARBA00023306"/>
    </source>
</evidence>
<feature type="region of interest" description="Disordered" evidence="9">
    <location>
        <begin position="169"/>
        <end position="209"/>
    </location>
</feature>
<dbReference type="Proteomes" id="UP000287651">
    <property type="component" value="Unassembled WGS sequence"/>
</dbReference>
<evidence type="ECO:0000256" key="2">
    <source>
        <dbReference type="ARBA" id="ARBA00022473"/>
    </source>
</evidence>
<evidence type="ECO:0000256" key="4">
    <source>
        <dbReference type="ARBA" id="ARBA00022618"/>
    </source>
</evidence>
<feature type="compositionally biased region" description="Basic and acidic residues" evidence="9">
    <location>
        <begin position="11"/>
        <end position="33"/>
    </location>
</feature>
<dbReference type="PIRSF" id="PIRSF031043">
    <property type="entry name" value="UCP031043"/>
    <property type="match status" value="1"/>
</dbReference>
<proteinExistence type="inferred from homology"/>
<dbReference type="GO" id="GO:0051301">
    <property type="term" value="P:cell division"/>
    <property type="evidence" value="ECO:0007669"/>
    <property type="project" value="UniProtKB-KW"/>
</dbReference>
<sequence length="468" mass="51163">MAAAFRGSAEPSRKQRSEWKTSPERRMVGAEARPRATAARRAAVVYYLSRNGHLEHPHFMEVPVSSSSEGLFLRAPSCSICRCRRPAPCSQRPGHGWVVLLVFQKVRDVVPHDLTALVFASRVESLPSAAIRSYKNGYVWHDLSEGDFIHPVHGNEYVLKGTELLHLDIPSSSSSGSQGSSASSTSSGGKPSETSKCAQDDAAVSSVTKQAVRSSIDVSEYKVYKNHLKAEPTVKFADASTQTEEHRRHRQRVPIGEEKREEKQLKIVAAENPAAELSRDEISPPPSSSSPETLEELIKADGRRTAAVGPDDKDRMDGGCLSGRVRASAVLMHLISCGSISVKVNGLSLMPQDMGRLGRAESMGRIPSSRGIKLEDKEYFSGSSVETDKMVGDGEGGELPSLKRSSSDDAADRYESWICCQAKPALMLCSSWCVTNRGSKMDMVGKQVEDVRARCVPRQLKARKERKP</sequence>
<evidence type="ECO:0000256" key="1">
    <source>
        <dbReference type="ARBA" id="ARBA00004413"/>
    </source>
</evidence>
<keyword evidence="4" id="KW-0132">Cell division</keyword>
<dbReference type="GO" id="GO:0005886">
    <property type="term" value="C:plasma membrane"/>
    <property type="evidence" value="ECO:0007669"/>
    <property type="project" value="UniProtKB-SubCell"/>
</dbReference>
<comment type="caution">
    <text evidence="11">The sequence shown here is derived from an EMBL/GenBank/DDBJ whole genome shotgun (WGS) entry which is preliminary data.</text>
</comment>
<evidence type="ECO:0000259" key="10">
    <source>
        <dbReference type="Pfam" id="PF06136"/>
    </source>
</evidence>
<evidence type="ECO:0000256" key="9">
    <source>
        <dbReference type="SAM" id="MobiDB-lite"/>
    </source>
</evidence>
<gene>
    <name evidence="11" type="ORF">B296_00020329</name>
</gene>
<keyword evidence="2" id="KW-0217">Developmental protein</keyword>
<keyword evidence="5" id="KW-0472">Membrane</keyword>
<evidence type="ECO:0000256" key="5">
    <source>
        <dbReference type="ARBA" id="ARBA00023136"/>
    </source>
</evidence>
<dbReference type="GO" id="GO:2000067">
    <property type="term" value="P:regulation of root morphogenesis"/>
    <property type="evidence" value="ECO:0007669"/>
    <property type="project" value="UniProtKB-ARBA"/>
</dbReference>
<feature type="domain" description="SOSEKI DIX-like" evidence="10">
    <location>
        <begin position="114"/>
        <end position="165"/>
    </location>
</feature>
<dbReference type="GO" id="GO:0090708">
    <property type="term" value="P:specification of plant organ axis polarity"/>
    <property type="evidence" value="ECO:0007669"/>
    <property type="project" value="UniProtKB-ARBA"/>
</dbReference>
<dbReference type="PANTHER" id="PTHR31083:SF4">
    <property type="entry name" value="PROTEIN SOSEKI 4-RELATED"/>
    <property type="match status" value="1"/>
</dbReference>
<evidence type="ECO:0000313" key="11">
    <source>
        <dbReference type="EMBL" id="RRT58687.1"/>
    </source>
</evidence>
<name>A0A426Z3Y5_ENSVE</name>
<evidence type="ECO:0000256" key="7">
    <source>
        <dbReference type="ARBA" id="ARBA00024211"/>
    </source>
</evidence>
<feature type="region of interest" description="Disordered" evidence="9">
    <location>
        <begin position="234"/>
        <end position="295"/>
    </location>
</feature>
<dbReference type="GO" id="GO:0051258">
    <property type="term" value="P:protein polymerization"/>
    <property type="evidence" value="ECO:0007669"/>
    <property type="project" value="UniProtKB-ARBA"/>
</dbReference>
<organism evidence="11 12">
    <name type="scientific">Ensete ventricosum</name>
    <name type="common">Abyssinian banana</name>
    <name type="synonym">Musa ensete</name>
    <dbReference type="NCBI Taxonomy" id="4639"/>
    <lineage>
        <taxon>Eukaryota</taxon>
        <taxon>Viridiplantae</taxon>
        <taxon>Streptophyta</taxon>
        <taxon>Embryophyta</taxon>
        <taxon>Tracheophyta</taxon>
        <taxon>Spermatophyta</taxon>
        <taxon>Magnoliopsida</taxon>
        <taxon>Liliopsida</taxon>
        <taxon>Zingiberales</taxon>
        <taxon>Musaceae</taxon>
        <taxon>Ensete</taxon>
    </lineage>
</organism>
<protein>
    <recommendedName>
        <fullName evidence="10">SOSEKI DIX-like domain-containing protein</fullName>
    </recommendedName>
</protein>
<dbReference type="EMBL" id="AMZH03008560">
    <property type="protein sequence ID" value="RRT58687.1"/>
    <property type="molecule type" value="Genomic_DNA"/>
</dbReference>
<evidence type="ECO:0000256" key="8">
    <source>
        <dbReference type="ARBA" id="ARBA00046534"/>
    </source>
</evidence>
<dbReference type="PANTHER" id="PTHR31083">
    <property type="entry name" value="UPSTREAM OF FLC PROTEIN (DUF966)"/>
    <property type="match status" value="1"/>
</dbReference>
<feature type="region of interest" description="Disordered" evidence="9">
    <location>
        <begin position="1"/>
        <end position="33"/>
    </location>
</feature>
<comment type="similarity">
    <text evidence="7">Belongs to the SOSEKI family.</text>
</comment>
<dbReference type="InterPro" id="IPR021182">
    <property type="entry name" value="SOK_magnoliopsida"/>
</dbReference>
<feature type="domain" description="SOSEKI DIX-like" evidence="10">
    <location>
        <begin position="43"/>
        <end position="74"/>
    </location>
</feature>
<feature type="compositionally biased region" description="Basic and acidic residues" evidence="9">
    <location>
        <begin position="255"/>
        <end position="265"/>
    </location>
</feature>
<dbReference type="InterPro" id="IPR048351">
    <property type="entry name" value="SOK_DIX"/>
</dbReference>
<feature type="compositionally biased region" description="Low complexity" evidence="9">
    <location>
        <begin position="171"/>
        <end position="195"/>
    </location>
</feature>